<dbReference type="Proteomes" id="UP000244906">
    <property type="component" value="Unassembled WGS sequence"/>
</dbReference>
<evidence type="ECO:0000313" key="2">
    <source>
        <dbReference type="Proteomes" id="UP000244906"/>
    </source>
</evidence>
<organism evidence="1 2">
    <name type="scientific">Pelagibaculum spongiae</name>
    <dbReference type="NCBI Taxonomy" id="2080658"/>
    <lineage>
        <taxon>Bacteria</taxon>
        <taxon>Pseudomonadati</taxon>
        <taxon>Pseudomonadota</taxon>
        <taxon>Gammaproteobacteria</taxon>
        <taxon>Oceanospirillales</taxon>
        <taxon>Pelagibaculum</taxon>
    </lineage>
</organism>
<gene>
    <name evidence="1" type="ORF">DC094_14365</name>
</gene>
<dbReference type="EMBL" id="QDDL01000006">
    <property type="protein sequence ID" value="PVZ67620.1"/>
    <property type="molecule type" value="Genomic_DNA"/>
</dbReference>
<name>A0A2V1GUA1_9GAMM</name>
<dbReference type="RefSeq" id="WP_116687816.1">
    <property type="nucleotide sequence ID" value="NZ_CAWNYD010000006.1"/>
</dbReference>
<dbReference type="Gene3D" id="3.90.70.20">
    <property type="match status" value="1"/>
</dbReference>
<reference evidence="1 2" key="1">
    <citation type="submission" date="2018-04" db="EMBL/GenBank/DDBJ databases">
        <title>Thalassorhabdus spongiae gen. nov., sp. nov., isolated from a marine sponge in South-West Iceland.</title>
        <authorList>
            <person name="Knobloch S."/>
            <person name="Daussin A."/>
            <person name="Johannsson R."/>
            <person name="Marteinsson V.T."/>
        </authorList>
    </citation>
    <scope>NUCLEOTIDE SEQUENCE [LARGE SCALE GENOMIC DNA]</scope>
    <source>
        <strain evidence="1 2">Hp12</strain>
    </source>
</reference>
<keyword evidence="2" id="KW-1185">Reference proteome</keyword>
<sequence length="223" mass="25738">MDLVIDRWEWLGASLIQPFNQGADYIDDYVEGKNRTISGAYVNGGICKTLSVYWLKYYPSWADFYAKIQDKKFKRGLAKKDIGIQFFVSSKSKKLNDIKETQLIKGGEVKLSFFMSPKNEYCFNEKLFCFCQKLIETPISSYLLIVGFHDNAVINEGFHAMAIRINMVDGYIELFDPNLGVVRITKWFPTALGFVFHDLIRSFYKHKYANITATQYTSIKSMA</sequence>
<comment type="caution">
    <text evidence="1">The sequence shown here is derived from an EMBL/GenBank/DDBJ whole genome shotgun (WGS) entry which is preliminary data.</text>
</comment>
<protein>
    <submittedName>
        <fullName evidence="1">Uncharacterized protein</fullName>
    </submittedName>
</protein>
<proteinExistence type="predicted"/>
<accession>A0A2V1GUA1</accession>
<evidence type="ECO:0000313" key="1">
    <source>
        <dbReference type="EMBL" id="PVZ67620.1"/>
    </source>
</evidence>
<dbReference type="AlphaFoldDB" id="A0A2V1GUA1"/>